<evidence type="ECO:0000313" key="1">
    <source>
        <dbReference type="EMBL" id="WNG46987.1"/>
    </source>
</evidence>
<gene>
    <name evidence="1" type="ORF">F0U60_24800</name>
</gene>
<dbReference type="EMBL" id="CP043494">
    <property type="protein sequence ID" value="WNG46987.1"/>
    <property type="molecule type" value="Genomic_DNA"/>
</dbReference>
<accession>A0ABY9WVT1</accession>
<evidence type="ECO:0000313" key="2">
    <source>
        <dbReference type="Proteomes" id="UP001611383"/>
    </source>
</evidence>
<organism evidence="1 2">
    <name type="scientific">Archangium minus</name>
    <dbReference type="NCBI Taxonomy" id="83450"/>
    <lineage>
        <taxon>Bacteria</taxon>
        <taxon>Pseudomonadati</taxon>
        <taxon>Myxococcota</taxon>
        <taxon>Myxococcia</taxon>
        <taxon>Myxococcales</taxon>
        <taxon>Cystobacterineae</taxon>
        <taxon>Archangiaceae</taxon>
        <taxon>Archangium</taxon>
    </lineage>
</organism>
<protein>
    <submittedName>
        <fullName evidence="1">Uncharacterized protein</fullName>
    </submittedName>
</protein>
<sequence length="68" mass="7316">MCFNARHLANPSLPAFASLNFNAEVFDAFTESQGNLSSPLKGGSICSAESRNGPALVERIRATLKRSF</sequence>
<proteinExistence type="predicted"/>
<dbReference type="RefSeq" id="WP_395823941.1">
    <property type="nucleotide sequence ID" value="NZ_CP043494.1"/>
</dbReference>
<dbReference type="Proteomes" id="UP001611383">
    <property type="component" value="Chromosome"/>
</dbReference>
<keyword evidence="2" id="KW-1185">Reference proteome</keyword>
<name>A0ABY9WVT1_9BACT</name>
<reference evidence="1 2" key="1">
    <citation type="submission" date="2019-08" db="EMBL/GenBank/DDBJ databases">
        <title>Archangium and Cystobacter genomes.</title>
        <authorList>
            <person name="Chen I.-C.K."/>
            <person name="Wielgoss S."/>
        </authorList>
    </citation>
    <scope>NUCLEOTIDE SEQUENCE [LARGE SCALE GENOMIC DNA]</scope>
    <source>
        <strain evidence="1 2">Cbm 6</strain>
    </source>
</reference>